<dbReference type="PANTHER" id="PTHR10359:SF19">
    <property type="entry name" value="DNA REPAIR GLYCOSYLASE MJ1434-RELATED"/>
    <property type="match status" value="1"/>
</dbReference>
<name>L0KWX8_METHD</name>
<dbReference type="Gene3D" id="1.10.340.30">
    <property type="entry name" value="Hypothetical protein, domain 2"/>
    <property type="match status" value="1"/>
</dbReference>
<dbReference type="HOGENOM" id="CLU_012862_6_0_2"/>
<keyword evidence="3" id="KW-0408">Iron</keyword>
<evidence type="ECO:0000256" key="1">
    <source>
        <dbReference type="ARBA" id="ARBA00022485"/>
    </source>
</evidence>
<dbReference type="InterPro" id="IPR003265">
    <property type="entry name" value="HhH-GPD_domain"/>
</dbReference>
<dbReference type="KEGG" id="mhz:Metho_0187"/>
<dbReference type="PANTHER" id="PTHR10359">
    <property type="entry name" value="A/G-SPECIFIC ADENINE GLYCOSYLASE/ENDONUCLEASE III"/>
    <property type="match status" value="1"/>
</dbReference>
<dbReference type="CDD" id="cd00056">
    <property type="entry name" value="ENDO3c"/>
    <property type="match status" value="1"/>
</dbReference>
<keyword evidence="6" id="KW-0255">Endonuclease</keyword>
<dbReference type="PIRSF" id="PIRSF001435">
    <property type="entry name" value="Nth"/>
    <property type="match status" value="1"/>
</dbReference>
<keyword evidence="1" id="KW-0004">4Fe-4S</keyword>
<dbReference type="GO" id="GO:0046872">
    <property type="term" value="F:metal ion binding"/>
    <property type="evidence" value="ECO:0007669"/>
    <property type="project" value="UniProtKB-KW"/>
</dbReference>
<proteinExistence type="predicted"/>
<dbReference type="EMBL" id="CP003362">
    <property type="protein sequence ID" value="AGB48474.1"/>
    <property type="molecule type" value="Genomic_DNA"/>
</dbReference>
<dbReference type="InterPro" id="IPR023170">
    <property type="entry name" value="HhH_base_excis_C"/>
</dbReference>
<keyword evidence="4" id="KW-0411">Iron-sulfur</keyword>
<gene>
    <name evidence="6" type="ordered locus">Metho_0187</name>
</gene>
<evidence type="ECO:0000259" key="5">
    <source>
        <dbReference type="SMART" id="SM00478"/>
    </source>
</evidence>
<keyword evidence="2" id="KW-0479">Metal-binding</keyword>
<evidence type="ECO:0000256" key="3">
    <source>
        <dbReference type="ARBA" id="ARBA00023004"/>
    </source>
</evidence>
<dbReference type="GO" id="GO:0006284">
    <property type="term" value="P:base-excision repair"/>
    <property type="evidence" value="ECO:0007669"/>
    <property type="project" value="InterPro"/>
</dbReference>
<dbReference type="SUPFAM" id="SSF48150">
    <property type="entry name" value="DNA-glycosylase"/>
    <property type="match status" value="1"/>
</dbReference>
<evidence type="ECO:0000313" key="6">
    <source>
        <dbReference type="EMBL" id="AGB48474.1"/>
    </source>
</evidence>
<keyword evidence="6" id="KW-0540">Nuclease</keyword>
<dbReference type="AlphaFoldDB" id="L0KWX8"/>
<dbReference type="STRING" id="867904.Metho_0187"/>
<keyword evidence="7" id="KW-1185">Reference proteome</keyword>
<evidence type="ECO:0000256" key="2">
    <source>
        <dbReference type="ARBA" id="ARBA00022723"/>
    </source>
</evidence>
<dbReference type="Gene3D" id="1.10.1670.10">
    <property type="entry name" value="Helix-hairpin-Helix base-excision DNA repair enzymes (C-terminal)"/>
    <property type="match status" value="1"/>
</dbReference>
<keyword evidence="6" id="KW-0378">Hydrolase</keyword>
<dbReference type="Pfam" id="PF00730">
    <property type="entry name" value="HhH-GPD"/>
    <property type="match status" value="1"/>
</dbReference>
<evidence type="ECO:0000256" key="4">
    <source>
        <dbReference type="ARBA" id="ARBA00023014"/>
    </source>
</evidence>
<dbReference type="InterPro" id="IPR011257">
    <property type="entry name" value="DNA_glycosylase"/>
</dbReference>
<protein>
    <submittedName>
        <fullName evidence="6">Putative endonuclease III-like protein</fullName>
    </submittedName>
</protein>
<feature type="domain" description="HhH-GPD" evidence="5">
    <location>
        <begin position="62"/>
        <end position="215"/>
    </location>
</feature>
<organism evidence="6 7">
    <name type="scientific">Methanomethylovorans hollandica (strain DSM 15978 / NBRC 107637 / DMS1)</name>
    <dbReference type="NCBI Taxonomy" id="867904"/>
    <lineage>
        <taxon>Archaea</taxon>
        <taxon>Methanobacteriati</taxon>
        <taxon>Methanobacteriota</taxon>
        <taxon>Stenosarchaea group</taxon>
        <taxon>Methanomicrobia</taxon>
        <taxon>Methanosarcinales</taxon>
        <taxon>Methanosarcinaceae</taxon>
        <taxon>Methanomethylovorans</taxon>
    </lineage>
</organism>
<dbReference type="Proteomes" id="UP000010866">
    <property type="component" value="Chromosome"/>
</dbReference>
<dbReference type="GO" id="GO:0051539">
    <property type="term" value="F:4 iron, 4 sulfur cluster binding"/>
    <property type="evidence" value="ECO:0007669"/>
    <property type="project" value="UniProtKB-KW"/>
</dbReference>
<accession>L0KWX8</accession>
<dbReference type="GO" id="GO:0004519">
    <property type="term" value="F:endonuclease activity"/>
    <property type="evidence" value="ECO:0007669"/>
    <property type="project" value="UniProtKB-KW"/>
</dbReference>
<dbReference type="SMART" id="SM00478">
    <property type="entry name" value="ENDO3c"/>
    <property type="match status" value="1"/>
</dbReference>
<reference evidence="7" key="1">
    <citation type="submission" date="2012-02" db="EMBL/GenBank/DDBJ databases">
        <title>Complete sequence of chromosome of Methanomethylovorans hollandica DSM 15978.</title>
        <authorList>
            <person name="Lucas S."/>
            <person name="Copeland A."/>
            <person name="Lapidus A."/>
            <person name="Glavina del Rio T."/>
            <person name="Dalin E."/>
            <person name="Tice H."/>
            <person name="Bruce D."/>
            <person name="Goodwin L."/>
            <person name="Pitluck S."/>
            <person name="Peters L."/>
            <person name="Mikhailova N."/>
            <person name="Held B."/>
            <person name="Kyrpides N."/>
            <person name="Mavromatis K."/>
            <person name="Ivanova N."/>
            <person name="Brettin T."/>
            <person name="Detter J.C."/>
            <person name="Han C."/>
            <person name="Larimer F."/>
            <person name="Land M."/>
            <person name="Hauser L."/>
            <person name="Markowitz V."/>
            <person name="Cheng J.-F."/>
            <person name="Hugenholtz P."/>
            <person name="Woyke T."/>
            <person name="Wu D."/>
            <person name="Spring S."/>
            <person name="Schroeder M."/>
            <person name="Brambilla E."/>
            <person name="Klenk H.-P."/>
            <person name="Eisen J.A."/>
        </authorList>
    </citation>
    <scope>NUCLEOTIDE SEQUENCE [LARGE SCALE GENOMIC DNA]</scope>
    <source>
        <strain evidence="7">DSM 15978 / NBRC 107637 / DMS1</strain>
    </source>
</reference>
<sequence length="242" mass="27977">MKLEAHTSHKKKKRFGVESSLLPSKFKESDLKKIYRTLLEEFGPQKWWPAETRFEVIVGALLTQQTKWNNVEKAICNLKRAEVLEPHGLVKIDMSSLEEMIRCCRFYRQKASRLKNIAQFLIERDIDELFKLPVDQLRTTLLALNGVGNETADSIILYAADKPKFVIDAYTTRIMGCMGVEGNYEELQRLFENTLSKDVNTFKEYHALIVEYAKSYCGKKLCKECILINGHRKGTIHGQKQI</sequence>
<evidence type="ECO:0000313" key="7">
    <source>
        <dbReference type="Proteomes" id="UP000010866"/>
    </source>
</evidence>